<evidence type="ECO:0000313" key="1">
    <source>
        <dbReference type="EMBL" id="KAA8582830.1"/>
    </source>
</evidence>
<dbReference type="EMBL" id="VOFY01000018">
    <property type="protein sequence ID" value="KAA8582830.1"/>
    <property type="molecule type" value="Genomic_DNA"/>
</dbReference>
<dbReference type="Proteomes" id="UP000327493">
    <property type="component" value="Chromosome 18"/>
</dbReference>
<sequence length="127" mass="14169">VRPLSLQTFELQIISGKTLQCVVCLVFQDEVHLALPGVGAGRVMAEPGECIWGMLLHGALQWYSLTHISPGEQRGRPQGRGTKQVFERGESICLSLHGPNLMMMMMRIMLLCSLHTSYCSLHCLKIF</sequence>
<gene>
    <name evidence="1" type="ORF">FQN60_015376</name>
</gene>
<dbReference type="AlphaFoldDB" id="A0A5J5CR09"/>
<comment type="caution">
    <text evidence="1">The sequence shown here is derived from an EMBL/GenBank/DDBJ whole genome shotgun (WGS) entry which is preliminary data.</text>
</comment>
<reference evidence="1 2" key="1">
    <citation type="submission" date="2019-08" db="EMBL/GenBank/DDBJ databases">
        <title>A chromosome-level genome assembly, high-density linkage maps, and genome scans reveal the genomic architecture of hybrid incompatibilities underlying speciation via character displacement in darters (Percidae: Etheostominae).</title>
        <authorList>
            <person name="Moran R.L."/>
            <person name="Catchen J.M."/>
            <person name="Fuller R.C."/>
        </authorList>
    </citation>
    <scope>NUCLEOTIDE SEQUENCE [LARGE SCALE GENOMIC DNA]</scope>
    <source>
        <strain evidence="1">EspeVRDwgs_2016</strain>
        <tissue evidence="1">Muscle</tissue>
    </source>
</reference>
<keyword evidence="2" id="KW-1185">Reference proteome</keyword>
<evidence type="ECO:0000313" key="2">
    <source>
        <dbReference type="Proteomes" id="UP000327493"/>
    </source>
</evidence>
<protein>
    <submittedName>
        <fullName evidence="1">Uncharacterized protein</fullName>
    </submittedName>
</protein>
<proteinExistence type="predicted"/>
<name>A0A5J5CR09_9PERO</name>
<accession>A0A5J5CR09</accession>
<organism evidence="1 2">
    <name type="scientific">Etheostoma spectabile</name>
    <name type="common">orangethroat darter</name>
    <dbReference type="NCBI Taxonomy" id="54343"/>
    <lineage>
        <taxon>Eukaryota</taxon>
        <taxon>Metazoa</taxon>
        <taxon>Chordata</taxon>
        <taxon>Craniata</taxon>
        <taxon>Vertebrata</taxon>
        <taxon>Euteleostomi</taxon>
        <taxon>Actinopterygii</taxon>
        <taxon>Neopterygii</taxon>
        <taxon>Teleostei</taxon>
        <taxon>Neoteleostei</taxon>
        <taxon>Acanthomorphata</taxon>
        <taxon>Eupercaria</taxon>
        <taxon>Perciformes</taxon>
        <taxon>Percoidei</taxon>
        <taxon>Percidae</taxon>
        <taxon>Etheostomatinae</taxon>
        <taxon>Etheostoma</taxon>
    </lineage>
</organism>
<feature type="non-terminal residue" evidence="1">
    <location>
        <position position="1"/>
    </location>
</feature>